<evidence type="ECO:0000313" key="2">
    <source>
        <dbReference type="EMBL" id="GBH32572.1"/>
    </source>
</evidence>
<proteinExistence type="predicted"/>
<comment type="caution">
    <text evidence="2">The sequence shown here is derived from an EMBL/GenBank/DDBJ whole genome shotgun (WGS) entry which is preliminary data.</text>
</comment>
<keyword evidence="3" id="KW-1185">Reference proteome</keyword>
<dbReference type="Pfam" id="PF10686">
    <property type="entry name" value="YAcAr"/>
    <property type="match status" value="1"/>
</dbReference>
<protein>
    <recommendedName>
        <fullName evidence="1">YspA cpYpsA-related SLOG domain-containing protein</fullName>
    </recommendedName>
</protein>
<evidence type="ECO:0000313" key="3">
    <source>
        <dbReference type="Proteomes" id="UP000290975"/>
    </source>
</evidence>
<dbReference type="InterPro" id="IPR019627">
    <property type="entry name" value="YAcAr"/>
</dbReference>
<dbReference type="RefSeq" id="WP_130754543.1">
    <property type="nucleotide sequence ID" value="NZ_BBQY01000040.1"/>
</dbReference>
<gene>
    <name evidence="2" type="ORF">MBESOW_P3803</name>
</gene>
<accession>A0A401J7D3</accession>
<name>A0A401J7D3_SPHXE</name>
<dbReference type="EMBL" id="BBQY01000040">
    <property type="protein sequence ID" value="GBH32572.1"/>
    <property type="molecule type" value="Genomic_DNA"/>
</dbReference>
<reference evidence="2 3" key="1">
    <citation type="submission" date="2014-12" db="EMBL/GenBank/DDBJ databases">
        <title>Whole genome sequencing of Sphingobium xenophagum OW59.</title>
        <authorList>
            <person name="Ohta Y."/>
            <person name="Nishi S."/>
            <person name="Hatada Y."/>
        </authorList>
    </citation>
    <scope>NUCLEOTIDE SEQUENCE [LARGE SCALE GENOMIC DNA]</scope>
    <source>
        <strain evidence="2 3">OW59</strain>
    </source>
</reference>
<organism evidence="2 3">
    <name type="scientific">Sphingobium xenophagum</name>
    <dbReference type="NCBI Taxonomy" id="121428"/>
    <lineage>
        <taxon>Bacteria</taxon>
        <taxon>Pseudomonadati</taxon>
        <taxon>Pseudomonadota</taxon>
        <taxon>Alphaproteobacteria</taxon>
        <taxon>Sphingomonadales</taxon>
        <taxon>Sphingomonadaceae</taxon>
        <taxon>Sphingobium</taxon>
    </lineage>
</organism>
<feature type="domain" description="YspA cpYpsA-related SLOG" evidence="1">
    <location>
        <begin position="204"/>
        <end position="268"/>
    </location>
</feature>
<dbReference type="AlphaFoldDB" id="A0A401J7D3"/>
<dbReference type="Proteomes" id="UP000290975">
    <property type="component" value="Unassembled WGS sequence"/>
</dbReference>
<sequence length="332" mass="36084">MTRIFRTVRSFPEIADLLALETGQASDRFTQAFTETIDGFRMGHADEESDAGMPDPWQVQQATELMICTLFDVLRDTRLESLAGRIAWGIVYSLHKVAGQLDGEADKAALKVRDLIRDADGSEVLMCELEEAQTICQSLDEARDAVACMRDHAAASYHNETGRPWSSPRGSLVSSKRTASVVAAQDFLAARREKKTASHSPKGPIVIFSGGQVWEDHDQITSTLDAIRQRIPTMVLATSAQDKGCDAIAASWAARSGTPLIAFTLNRKLGQRAGFARNEQLVALQPVEAVVCEGSGLQSHLARLVRAKGVPAHFFRLADQRSGAAGQRHSAA</sequence>
<evidence type="ECO:0000259" key="1">
    <source>
        <dbReference type="Pfam" id="PF10686"/>
    </source>
</evidence>